<dbReference type="AlphaFoldDB" id="A0A8J3BWF3"/>
<protein>
    <recommendedName>
        <fullName evidence="4">Tetratricopeptide repeat-containing protein</fullName>
    </recommendedName>
</protein>
<dbReference type="Pfam" id="PF13424">
    <property type="entry name" value="TPR_12"/>
    <property type="match status" value="3"/>
</dbReference>
<dbReference type="PROSITE" id="PS50005">
    <property type="entry name" value="TPR"/>
    <property type="match status" value="1"/>
</dbReference>
<dbReference type="SUPFAM" id="SSF48452">
    <property type="entry name" value="TPR-like"/>
    <property type="match status" value="2"/>
</dbReference>
<evidence type="ECO:0008006" key="4">
    <source>
        <dbReference type="Google" id="ProtNLM"/>
    </source>
</evidence>
<dbReference type="SMART" id="SM00028">
    <property type="entry name" value="TPR"/>
    <property type="match status" value="7"/>
</dbReference>
<dbReference type="PRINTS" id="PR00364">
    <property type="entry name" value="DISEASERSIST"/>
</dbReference>
<proteinExistence type="predicted"/>
<sequence>MPSPHEPVSPTAFARLPDPAQAVSPDELVERLRLLKVWAGDPSYETIKDRINATWATAGRPASELARRSTVANCFQPGRRRFNTDLVVAVVQALHPDLGYVAQWRQALRVVGGETEATAQVRVHDTLPADLATFTGRGTELDRLRRALREADAVMISAIEGMAGVGKTRLAVHAGHLLVRDNAVDRVLFVNLRGFHPDPAQPPADPSAVLDGFLRLLGVPGHRIPHGRQALTTAYRDRLAGTRTLVVLDNAATTEQVRPLLPDVAGCLTLITSRRSLAGLPTATPLTVDAFTPEEALTYLADALPGDADPDAAARIARCCGYLPLALSLIVGHIRGTTGWRLTDHADRIEERLRERRLDTGVELALDLSYRNLPGEQQRLLRLTALHPAQEFDAYAAAALTDADLPSARTWLDQLRRDHLLQTTGPDRYAFHDLVRAYATTRAHDEDPPPQRRAALTRLFDHYLGTAAAAMNTLHPTEAHRRPPVSPAATPTPDLTASDAASRWLDTERHTLVIVAQHTAAHGWPGHTSRLAHTLYRYLQGGYNTEALAMHGVALQAARDTDNPTAQAHALAGLAVAHLLMGQVEAGVACFQQSLDLFRQVDDPIGQAFALRNLGGAADRSGHLKHAVDCWQQALTLYRQAGDRAGEATTLSVLGDAMERTGRFAEAIDHCRQALALAREIGNPYGEASALNSLGMAETRSGRHEPAGVHLKQALALFREFGSRYGEAMVLDTLGLLHTRLGRADEAVEYHRQALAVMHEIGGQDGETHVLNGLGAAVLAAGRPAEAQAHHTRAYRIATAIGIRSQQASALTGLGDTHRALGDRAQALDHYQQALDIYTSLGVPEADQIRERLAELGAADASRAGPPRLG</sequence>
<dbReference type="Gene3D" id="3.40.50.300">
    <property type="entry name" value="P-loop containing nucleotide triphosphate hydrolases"/>
    <property type="match status" value="1"/>
</dbReference>
<name>A0A8J3BWF3_9ACTN</name>
<dbReference type="PANTHER" id="PTHR47691">
    <property type="entry name" value="REGULATOR-RELATED"/>
    <property type="match status" value="1"/>
</dbReference>
<reference evidence="2" key="2">
    <citation type="submission" date="2020-09" db="EMBL/GenBank/DDBJ databases">
        <authorList>
            <person name="Sun Q."/>
            <person name="Zhou Y."/>
        </authorList>
    </citation>
    <scope>NUCLEOTIDE SEQUENCE</scope>
    <source>
        <strain evidence="2">CGMCC 4.7299</strain>
    </source>
</reference>
<feature type="repeat" description="TPR" evidence="1">
    <location>
        <begin position="808"/>
        <end position="841"/>
    </location>
</feature>
<dbReference type="InterPro" id="IPR019734">
    <property type="entry name" value="TPR_rpt"/>
</dbReference>
<evidence type="ECO:0000256" key="1">
    <source>
        <dbReference type="PROSITE-ProRule" id="PRU00339"/>
    </source>
</evidence>
<dbReference type="InterPro" id="IPR011990">
    <property type="entry name" value="TPR-like_helical_dom_sf"/>
</dbReference>
<organism evidence="2 3">
    <name type="scientific">Mangrovihabitans endophyticus</name>
    <dbReference type="NCBI Taxonomy" id="1751298"/>
    <lineage>
        <taxon>Bacteria</taxon>
        <taxon>Bacillati</taxon>
        <taxon>Actinomycetota</taxon>
        <taxon>Actinomycetes</taxon>
        <taxon>Micromonosporales</taxon>
        <taxon>Micromonosporaceae</taxon>
        <taxon>Mangrovihabitans</taxon>
    </lineage>
</organism>
<accession>A0A8J3BWF3</accession>
<reference evidence="2" key="1">
    <citation type="journal article" date="2014" name="Int. J. Syst. Evol. Microbiol.">
        <title>Complete genome sequence of Corynebacterium casei LMG S-19264T (=DSM 44701T), isolated from a smear-ripened cheese.</title>
        <authorList>
            <consortium name="US DOE Joint Genome Institute (JGI-PGF)"/>
            <person name="Walter F."/>
            <person name="Albersmeier A."/>
            <person name="Kalinowski J."/>
            <person name="Ruckert C."/>
        </authorList>
    </citation>
    <scope>NUCLEOTIDE SEQUENCE</scope>
    <source>
        <strain evidence="2">CGMCC 4.7299</strain>
    </source>
</reference>
<evidence type="ECO:0000313" key="3">
    <source>
        <dbReference type="Proteomes" id="UP000656042"/>
    </source>
</evidence>
<evidence type="ECO:0000313" key="2">
    <source>
        <dbReference type="EMBL" id="GGK75735.1"/>
    </source>
</evidence>
<dbReference type="Proteomes" id="UP000656042">
    <property type="component" value="Unassembled WGS sequence"/>
</dbReference>
<gene>
    <name evidence="2" type="ORF">GCM10012284_07120</name>
</gene>
<keyword evidence="3" id="KW-1185">Reference proteome</keyword>
<dbReference type="PANTHER" id="PTHR47691:SF3">
    <property type="entry name" value="HTH-TYPE TRANSCRIPTIONAL REGULATOR RV0890C-RELATED"/>
    <property type="match status" value="1"/>
</dbReference>
<dbReference type="RefSeq" id="WP_189077531.1">
    <property type="nucleotide sequence ID" value="NZ_BMMX01000001.1"/>
</dbReference>
<keyword evidence="1" id="KW-0802">TPR repeat</keyword>
<dbReference type="SUPFAM" id="SSF52540">
    <property type="entry name" value="P-loop containing nucleoside triphosphate hydrolases"/>
    <property type="match status" value="1"/>
</dbReference>
<comment type="caution">
    <text evidence="2">The sequence shown here is derived from an EMBL/GenBank/DDBJ whole genome shotgun (WGS) entry which is preliminary data.</text>
</comment>
<dbReference type="Gene3D" id="1.25.40.10">
    <property type="entry name" value="Tetratricopeptide repeat domain"/>
    <property type="match status" value="2"/>
</dbReference>
<dbReference type="EMBL" id="BMMX01000001">
    <property type="protein sequence ID" value="GGK75735.1"/>
    <property type="molecule type" value="Genomic_DNA"/>
</dbReference>
<dbReference type="Pfam" id="PF13374">
    <property type="entry name" value="TPR_10"/>
    <property type="match status" value="1"/>
</dbReference>
<dbReference type="InterPro" id="IPR027417">
    <property type="entry name" value="P-loop_NTPase"/>
</dbReference>